<dbReference type="EMBL" id="AUPL01000509">
    <property type="protein sequence ID" value="ESL11734.1"/>
    <property type="molecule type" value="Genomic_DNA"/>
</dbReference>
<gene>
    <name evidence="3" type="ORF">TRSC58_00509</name>
</gene>
<dbReference type="SUPFAM" id="SSF55811">
    <property type="entry name" value="Nudix"/>
    <property type="match status" value="1"/>
</dbReference>
<dbReference type="OrthoDB" id="447842at2759"/>
<dbReference type="InterPro" id="IPR015797">
    <property type="entry name" value="NUDIX_hydrolase-like_dom_sf"/>
</dbReference>
<dbReference type="AlphaFoldDB" id="A0A061JA04"/>
<proteinExistence type="predicted"/>
<dbReference type="Gene3D" id="3.90.79.10">
    <property type="entry name" value="Nucleoside Triphosphate Pyrophosphohydrolase"/>
    <property type="match status" value="1"/>
</dbReference>
<name>A0A061JA04_TRYRA</name>
<keyword evidence="1 3" id="KW-0378">Hydrolase</keyword>
<dbReference type="PROSITE" id="PS00893">
    <property type="entry name" value="NUDIX_BOX"/>
    <property type="match status" value="1"/>
</dbReference>
<accession>A0A061JA04</accession>
<feature type="domain" description="Nudix hydrolase" evidence="2">
    <location>
        <begin position="40"/>
        <end position="191"/>
    </location>
</feature>
<dbReference type="PROSITE" id="PS51462">
    <property type="entry name" value="NUDIX"/>
    <property type="match status" value="1"/>
</dbReference>
<keyword evidence="4" id="KW-1185">Reference proteome</keyword>
<dbReference type="VEuPathDB" id="TriTrypDB:TRSC58_00509"/>
<dbReference type="InterPro" id="IPR020084">
    <property type="entry name" value="NUDIX_hydrolase_CS"/>
</dbReference>
<dbReference type="GO" id="GO:0016787">
    <property type="term" value="F:hydrolase activity"/>
    <property type="evidence" value="ECO:0007669"/>
    <property type="project" value="UniProtKB-KW"/>
</dbReference>
<reference evidence="3 4" key="1">
    <citation type="submission" date="2013-07" db="EMBL/GenBank/DDBJ databases">
        <authorList>
            <person name="Stoco P.H."/>
            <person name="Wagner G."/>
            <person name="Gerber A."/>
            <person name="Zaha A."/>
            <person name="Thompson C."/>
            <person name="Bartholomeu D.C."/>
            <person name="Luckemeyer D.D."/>
            <person name="Bahia D."/>
            <person name="Loreto E."/>
            <person name="Prestes E.B."/>
            <person name="Lima F.M."/>
            <person name="Rodrigues-Luiz G."/>
            <person name="Vallejo G.A."/>
            <person name="Filho J.F."/>
            <person name="Monteiro K.M."/>
            <person name="Tyler K.M."/>
            <person name="de Almeida L.G."/>
            <person name="Ortiz M.F."/>
            <person name="Siervo M.A."/>
            <person name="de Moraes M.H."/>
            <person name="Cunha O.L."/>
            <person name="Mendonca-Neto R."/>
            <person name="Silva R."/>
            <person name="Teixeira S.M."/>
            <person name="Murta S.M."/>
            <person name="Sincero T.C."/>
            <person name="Mendes T.A."/>
            <person name="Urmenyi T.P."/>
            <person name="Silva V.G."/>
            <person name="da Rocha W.D."/>
            <person name="Andersson B."/>
            <person name="Romanha A.J."/>
            <person name="Steindel M."/>
            <person name="de Vasconcelos A.T."/>
            <person name="Grisard E.C."/>
        </authorList>
    </citation>
    <scope>NUCLEOTIDE SEQUENCE [LARGE SCALE GENOMIC DNA]</scope>
    <source>
        <strain evidence="3 4">SC58</strain>
    </source>
</reference>
<protein>
    <submittedName>
        <fullName evidence="3">NUDIX hydrolase</fullName>
    </submittedName>
</protein>
<dbReference type="Proteomes" id="UP000031737">
    <property type="component" value="Unassembled WGS sequence"/>
</dbReference>
<dbReference type="Pfam" id="PF00293">
    <property type="entry name" value="NUDIX"/>
    <property type="match status" value="1"/>
</dbReference>
<comment type="caution">
    <text evidence="3">The sequence shown here is derived from an EMBL/GenBank/DDBJ whole genome shotgun (WGS) entry which is preliminary data.</text>
</comment>
<evidence type="ECO:0000259" key="2">
    <source>
        <dbReference type="PROSITE" id="PS51462"/>
    </source>
</evidence>
<evidence type="ECO:0000313" key="4">
    <source>
        <dbReference type="Proteomes" id="UP000031737"/>
    </source>
</evidence>
<evidence type="ECO:0000256" key="1">
    <source>
        <dbReference type="ARBA" id="ARBA00022801"/>
    </source>
</evidence>
<evidence type="ECO:0000313" key="3">
    <source>
        <dbReference type="EMBL" id="ESL11734.1"/>
    </source>
</evidence>
<dbReference type="InterPro" id="IPR000086">
    <property type="entry name" value="NUDIX_hydrolase_dom"/>
</dbReference>
<sequence length="252" mass="28022">MSLSTHDTYSSVPKRHQHHAPVLEYFSDDEVAVVAANGLKYRRSICVVIMNGQGFFLGCRRCDDKRVLQFVQGGAKRHESPQQTAERELLEEIGLPATYLRFVGEILPVTSGDEVRAAFRYKSKSWRRKGVIGQELYPLLYLADTGVIDILHFRAIPGVRQEFCGAMWMALGEFVRHCSPSKATAVLNICNAVASFTRCGFTNAAGPSLCEVGAAQGENVRDNEATPVEGGTGSGCRHNKYRKRRNWNQRIG</sequence>
<organism evidence="3 4">
    <name type="scientific">Trypanosoma rangeli SC58</name>
    <dbReference type="NCBI Taxonomy" id="429131"/>
    <lineage>
        <taxon>Eukaryota</taxon>
        <taxon>Discoba</taxon>
        <taxon>Euglenozoa</taxon>
        <taxon>Kinetoplastea</taxon>
        <taxon>Metakinetoplastina</taxon>
        <taxon>Trypanosomatida</taxon>
        <taxon>Trypanosomatidae</taxon>
        <taxon>Trypanosoma</taxon>
        <taxon>Herpetosoma</taxon>
    </lineage>
</organism>